<gene>
    <name evidence="1" type="ORF">Pint_11353</name>
</gene>
<name>A0ACC0XGJ7_9ROSI</name>
<evidence type="ECO:0000313" key="2">
    <source>
        <dbReference type="Proteomes" id="UP001163603"/>
    </source>
</evidence>
<reference evidence="2" key="1">
    <citation type="journal article" date="2023" name="G3 (Bethesda)">
        <title>Genome assembly and association tests identify interacting loci associated with vigor, precocity, and sex in interspecific pistachio rootstocks.</title>
        <authorList>
            <person name="Palmer W."/>
            <person name="Jacygrad E."/>
            <person name="Sagayaradj S."/>
            <person name="Cavanaugh K."/>
            <person name="Han R."/>
            <person name="Bertier L."/>
            <person name="Beede B."/>
            <person name="Kafkas S."/>
            <person name="Golino D."/>
            <person name="Preece J."/>
            <person name="Michelmore R."/>
        </authorList>
    </citation>
    <scope>NUCLEOTIDE SEQUENCE [LARGE SCALE GENOMIC DNA]</scope>
</reference>
<proteinExistence type="predicted"/>
<dbReference type="Proteomes" id="UP001163603">
    <property type="component" value="Chromosome 12"/>
</dbReference>
<evidence type="ECO:0000313" key="1">
    <source>
        <dbReference type="EMBL" id="KAJ0016468.1"/>
    </source>
</evidence>
<comment type="caution">
    <text evidence="1">The sequence shown here is derived from an EMBL/GenBank/DDBJ whole genome shotgun (WGS) entry which is preliminary data.</text>
</comment>
<organism evidence="1 2">
    <name type="scientific">Pistacia integerrima</name>
    <dbReference type="NCBI Taxonomy" id="434235"/>
    <lineage>
        <taxon>Eukaryota</taxon>
        <taxon>Viridiplantae</taxon>
        <taxon>Streptophyta</taxon>
        <taxon>Embryophyta</taxon>
        <taxon>Tracheophyta</taxon>
        <taxon>Spermatophyta</taxon>
        <taxon>Magnoliopsida</taxon>
        <taxon>eudicotyledons</taxon>
        <taxon>Gunneridae</taxon>
        <taxon>Pentapetalae</taxon>
        <taxon>rosids</taxon>
        <taxon>malvids</taxon>
        <taxon>Sapindales</taxon>
        <taxon>Anacardiaceae</taxon>
        <taxon>Pistacia</taxon>
    </lineage>
</organism>
<dbReference type="EMBL" id="CM047747">
    <property type="protein sequence ID" value="KAJ0016468.1"/>
    <property type="molecule type" value="Genomic_DNA"/>
</dbReference>
<protein>
    <submittedName>
        <fullName evidence="1">Uncharacterized protein</fullName>
    </submittedName>
</protein>
<sequence length="103" mass="11605">MTSPQPQLCNRRLGLQPLDVLTIKLKELGMDIEKCVPGQYSLFCPAEKDTEKVFYGLDDIEGESDIIIVEGEIDKLSMEEVALRNCVGVLMEHCSSFHKRFAT</sequence>
<accession>A0ACC0XGJ7</accession>
<keyword evidence="2" id="KW-1185">Reference proteome</keyword>